<evidence type="ECO:0008006" key="5">
    <source>
        <dbReference type="Google" id="ProtNLM"/>
    </source>
</evidence>
<dbReference type="SUPFAM" id="SSF51735">
    <property type="entry name" value="NAD(P)-binding Rossmann-fold domains"/>
    <property type="match status" value="1"/>
</dbReference>
<protein>
    <recommendedName>
        <fullName evidence="5">Oxidoreductase</fullName>
    </recommendedName>
</protein>
<sequence length="121" mass="13495">MVSYLNEDNDAEDTARLVREAGRRVLILAGDIGDPAHCKMLVQRTVDEFGVLDVLVNNAAYQNNFKELADVTPEELERHYRTNVYAIFYLCQAALPHMKPGATIINTSSVQAYQPSPDILA</sequence>
<dbReference type="Proteomes" id="UP000552709">
    <property type="component" value="Unassembled WGS sequence"/>
</dbReference>
<dbReference type="EMBL" id="JACHFL010000007">
    <property type="protein sequence ID" value="MBB5363810.1"/>
    <property type="molecule type" value="Genomic_DNA"/>
</dbReference>
<dbReference type="Pfam" id="PF13561">
    <property type="entry name" value="adh_short_C2"/>
    <property type="match status" value="1"/>
</dbReference>
<evidence type="ECO:0000256" key="2">
    <source>
        <dbReference type="ARBA" id="ARBA00023002"/>
    </source>
</evidence>
<evidence type="ECO:0000313" key="4">
    <source>
        <dbReference type="Proteomes" id="UP000552709"/>
    </source>
</evidence>
<comment type="similarity">
    <text evidence="1">Belongs to the short-chain dehydrogenases/reductases (SDR) family.</text>
</comment>
<dbReference type="PANTHER" id="PTHR48107">
    <property type="entry name" value="NADPH-DEPENDENT ALDEHYDE REDUCTASE-LIKE PROTEIN, CHLOROPLASTIC-RELATED"/>
    <property type="match status" value="1"/>
</dbReference>
<evidence type="ECO:0000256" key="1">
    <source>
        <dbReference type="ARBA" id="ARBA00006484"/>
    </source>
</evidence>
<reference evidence="3 4" key="1">
    <citation type="submission" date="2020-08" db="EMBL/GenBank/DDBJ databases">
        <title>Genomic Encyclopedia of Type Strains, Phase IV (KMG-IV): sequencing the most valuable type-strain genomes for metagenomic binning, comparative biology and taxonomic classification.</title>
        <authorList>
            <person name="Goeker M."/>
        </authorList>
    </citation>
    <scope>NUCLEOTIDE SEQUENCE [LARGE SCALE GENOMIC DNA]</scope>
    <source>
        <strain evidence="3 4">DSM 27939</strain>
    </source>
</reference>
<keyword evidence="4" id="KW-1185">Reference proteome</keyword>
<dbReference type="PANTHER" id="PTHR48107:SF16">
    <property type="entry name" value="NADPH-DEPENDENT ALDEHYDE REDUCTASE 1, CHLOROPLASTIC"/>
    <property type="match status" value="1"/>
</dbReference>
<dbReference type="AlphaFoldDB" id="A0A7W8NFK2"/>
<dbReference type="InterPro" id="IPR002347">
    <property type="entry name" value="SDR_fam"/>
</dbReference>
<keyword evidence="2" id="KW-0560">Oxidoreductase</keyword>
<organism evidence="3 4">
    <name type="scientific">Deinococcus humi</name>
    <dbReference type="NCBI Taxonomy" id="662880"/>
    <lineage>
        <taxon>Bacteria</taxon>
        <taxon>Thermotogati</taxon>
        <taxon>Deinococcota</taxon>
        <taxon>Deinococci</taxon>
        <taxon>Deinococcales</taxon>
        <taxon>Deinococcaceae</taxon>
        <taxon>Deinococcus</taxon>
    </lineage>
</organism>
<evidence type="ECO:0000313" key="3">
    <source>
        <dbReference type="EMBL" id="MBB5363810.1"/>
    </source>
</evidence>
<dbReference type="GO" id="GO:0016614">
    <property type="term" value="F:oxidoreductase activity, acting on CH-OH group of donors"/>
    <property type="evidence" value="ECO:0007669"/>
    <property type="project" value="UniProtKB-ARBA"/>
</dbReference>
<dbReference type="InterPro" id="IPR036291">
    <property type="entry name" value="NAD(P)-bd_dom_sf"/>
</dbReference>
<comment type="caution">
    <text evidence="3">The sequence shown here is derived from an EMBL/GenBank/DDBJ whole genome shotgun (WGS) entry which is preliminary data.</text>
</comment>
<dbReference type="Gene3D" id="3.40.50.720">
    <property type="entry name" value="NAD(P)-binding Rossmann-like Domain"/>
    <property type="match status" value="1"/>
</dbReference>
<proteinExistence type="inferred from homology"/>
<name>A0A7W8NFK2_9DEIO</name>
<accession>A0A7W8NFK2</accession>
<gene>
    <name evidence="3" type="ORF">HNQ08_002917</name>
</gene>